<evidence type="ECO:0000256" key="4">
    <source>
        <dbReference type="ARBA" id="ARBA00022801"/>
    </source>
</evidence>
<dbReference type="InterPro" id="IPR034690">
    <property type="entry name" value="Endolysin_T4_type"/>
</dbReference>
<dbReference type="Pfam" id="PF00959">
    <property type="entry name" value="Phage_lysozyme"/>
    <property type="match status" value="1"/>
</dbReference>
<accession>A0ABS9ZPU2</accession>
<proteinExistence type="inferred from homology"/>
<feature type="signal peptide" evidence="7">
    <location>
        <begin position="1"/>
        <end position="20"/>
    </location>
</feature>
<comment type="caution">
    <text evidence="8">The sequence shown here is derived from an EMBL/GenBank/DDBJ whole genome shotgun (WGS) entry which is preliminary data.</text>
</comment>
<keyword evidence="4 6" id="KW-0378">Hydrolase</keyword>
<name>A0ABS9ZPU2_9PSED</name>
<dbReference type="CDD" id="cd16900">
    <property type="entry name" value="endolysin_R21-like"/>
    <property type="match status" value="1"/>
</dbReference>
<dbReference type="EMBL" id="LOHG01000024">
    <property type="protein sequence ID" value="MCI8212595.1"/>
    <property type="molecule type" value="Genomic_DNA"/>
</dbReference>
<dbReference type="EC" id="3.2.1.17" evidence="6"/>
<keyword evidence="2 6" id="KW-0929">Antimicrobial</keyword>
<dbReference type="Proteomes" id="UP001320513">
    <property type="component" value="Unassembled WGS sequence"/>
</dbReference>
<evidence type="ECO:0000256" key="7">
    <source>
        <dbReference type="SAM" id="SignalP"/>
    </source>
</evidence>
<keyword evidence="9" id="KW-1185">Reference proteome</keyword>
<dbReference type="InterPro" id="IPR023347">
    <property type="entry name" value="Lysozyme_dom_sf"/>
</dbReference>
<keyword evidence="7" id="KW-0732">Signal</keyword>
<dbReference type="InterPro" id="IPR002196">
    <property type="entry name" value="Glyco_hydro_24"/>
</dbReference>
<keyword evidence="3 6" id="KW-0081">Bacteriolytic enzyme</keyword>
<evidence type="ECO:0000256" key="2">
    <source>
        <dbReference type="ARBA" id="ARBA00022529"/>
    </source>
</evidence>
<protein>
    <recommendedName>
        <fullName evidence="6">Lysozyme</fullName>
        <ecNumber evidence="6">3.2.1.17</ecNumber>
    </recommendedName>
</protein>
<organism evidence="8 9">
    <name type="scientific">Pseudomonas maioricensis</name>
    <dbReference type="NCBI Taxonomy" id="1766623"/>
    <lineage>
        <taxon>Bacteria</taxon>
        <taxon>Pseudomonadati</taxon>
        <taxon>Pseudomonadota</taxon>
        <taxon>Gammaproteobacteria</taxon>
        <taxon>Pseudomonadales</taxon>
        <taxon>Pseudomonadaceae</taxon>
        <taxon>Pseudomonas</taxon>
    </lineage>
</organism>
<evidence type="ECO:0000256" key="3">
    <source>
        <dbReference type="ARBA" id="ARBA00022638"/>
    </source>
</evidence>
<evidence type="ECO:0000256" key="6">
    <source>
        <dbReference type="RuleBase" id="RU003788"/>
    </source>
</evidence>
<dbReference type="PANTHER" id="PTHR38107">
    <property type="match status" value="1"/>
</dbReference>
<dbReference type="PANTHER" id="PTHR38107:SF3">
    <property type="entry name" value="LYSOZYME RRRD-RELATED"/>
    <property type="match status" value="1"/>
</dbReference>
<evidence type="ECO:0000313" key="9">
    <source>
        <dbReference type="Proteomes" id="UP001320513"/>
    </source>
</evidence>
<evidence type="ECO:0000256" key="1">
    <source>
        <dbReference type="ARBA" id="ARBA00000632"/>
    </source>
</evidence>
<dbReference type="Gene3D" id="1.10.530.40">
    <property type="match status" value="1"/>
</dbReference>
<sequence>MAKVTLPKAIFAAIAAGATAFGIMDKAVPIVEGNPLVAYLDVGGVPTVCGGVTKGVRLGDVETPAGCQRRNAEAIAVGLADVERCALTPKPMPETMKAAWGLFAYNVGGGNFCASTAVKLLRAGDFPAACAQLDRWRFVAGKDCRLASSGCPGIIHRRALERTLCEWDL</sequence>
<comment type="catalytic activity">
    <reaction evidence="1 6">
        <text>Hydrolysis of (1-&gt;4)-beta-linkages between N-acetylmuramic acid and N-acetyl-D-glucosamine residues in a peptidoglycan and between N-acetyl-D-glucosamine residues in chitodextrins.</text>
        <dbReference type="EC" id="3.2.1.17"/>
    </reaction>
</comment>
<feature type="chain" id="PRO_5047174713" description="Lysozyme" evidence="7">
    <location>
        <begin position="21"/>
        <end position="169"/>
    </location>
</feature>
<keyword evidence="5 6" id="KW-0326">Glycosidase</keyword>
<gene>
    <name evidence="8" type="ORF">AUC61_23980</name>
</gene>
<dbReference type="RefSeq" id="WP_243248716.1">
    <property type="nucleotide sequence ID" value="NZ_LOHG01000024.1"/>
</dbReference>
<reference evidence="8 9" key="1">
    <citation type="submission" date="2015-12" db="EMBL/GenBank/DDBJ databases">
        <title>Phylogenomics in the description of a new species in the Pseudomonas syringae group.</title>
        <authorList>
            <person name="Busquets A."/>
            <person name="Gomila M."/>
            <person name="Beiki F."/>
            <person name="Rahimian H."/>
            <person name="Mulet M."/>
            <person name="Sanchez D."/>
            <person name="Garcia-Valdes E."/>
            <person name="Lalucat J."/>
        </authorList>
    </citation>
    <scope>NUCLEOTIDE SEQUENCE [LARGE SCALE GENOMIC DNA]</scope>
    <source>
        <strain evidence="8 9">S25</strain>
    </source>
</reference>
<dbReference type="SUPFAM" id="SSF53955">
    <property type="entry name" value="Lysozyme-like"/>
    <property type="match status" value="1"/>
</dbReference>
<comment type="similarity">
    <text evidence="6">Belongs to the glycosyl hydrolase 24 family.</text>
</comment>
<evidence type="ECO:0000256" key="5">
    <source>
        <dbReference type="ARBA" id="ARBA00023295"/>
    </source>
</evidence>
<dbReference type="InterPro" id="IPR051018">
    <property type="entry name" value="Bacteriophage_GH24"/>
</dbReference>
<dbReference type="HAMAP" id="MF_04110">
    <property type="entry name" value="ENDOLYSIN_T4"/>
    <property type="match status" value="1"/>
</dbReference>
<dbReference type="InterPro" id="IPR023346">
    <property type="entry name" value="Lysozyme-like_dom_sf"/>
</dbReference>
<evidence type="ECO:0000313" key="8">
    <source>
        <dbReference type="EMBL" id="MCI8212595.1"/>
    </source>
</evidence>